<keyword evidence="4" id="KW-1185">Reference proteome</keyword>
<dbReference type="PANTHER" id="PTHR48090:SF7">
    <property type="entry name" value="RFBJ PROTEIN"/>
    <property type="match status" value="1"/>
</dbReference>
<gene>
    <name evidence="3" type="ORF">G7068_08115</name>
</gene>
<dbReference type="Pfam" id="PF00535">
    <property type="entry name" value="Glycos_transf_2"/>
    <property type="match status" value="1"/>
</dbReference>
<dbReference type="SUPFAM" id="SSF53448">
    <property type="entry name" value="Nucleotide-diphospho-sugar transferases"/>
    <property type="match status" value="1"/>
</dbReference>
<protein>
    <submittedName>
        <fullName evidence="3">Glycosyltransferase family 2 protein</fullName>
    </submittedName>
</protein>
<dbReference type="InterPro" id="IPR001173">
    <property type="entry name" value="Glyco_trans_2-like"/>
</dbReference>
<dbReference type="AlphaFoldDB" id="A0A6G7XEZ2"/>
<feature type="domain" description="Glycosyltransferase 2-like" evidence="2">
    <location>
        <begin position="7"/>
        <end position="123"/>
    </location>
</feature>
<reference evidence="3 4" key="1">
    <citation type="submission" date="2020-03" db="EMBL/GenBank/DDBJ databases">
        <title>Leucobacter sp. nov., isolated from beetles.</title>
        <authorList>
            <person name="Hyun D.-W."/>
            <person name="Bae J.-W."/>
        </authorList>
    </citation>
    <scope>NUCLEOTIDE SEQUENCE [LARGE SCALE GENOMIC DNA]</scope>
    <source>
        <strain evidence="3 4">HDW9C</strain>
    </source>
</reference>
<dbReference type="CDD" id="cd04179">
    <property type="entry name" value="DPM_DPG-synthase_like"/>
    <property type="match status" value="1"/>
</dbReference>
<dbReference type="InterPro" id="IPR029044">
    <property type="entry name" value="Nucleotide-diphossugar_trans"/>
</dbReference>
<name>A0A6G7XEZ2_9MICO</name>
<accession>A0A6G7XEZ2</accession>
<organism evidence="3 4">
    <name type="scientific">Leucobacter viscericola</name>
    <dbReference type="NCBI Taxonomy" id="2714935"/>
    <lineage>
        <taxon>Bacteria</taxon>
        <taxon>Bacillati</taxon>
        <taxon>Actinomycetota</taxon>
        <taxon>Actinomycetes</taxon>
        <taxon>Micrococcales</taxon>
        <taxon>Microbacteriaceae</taxon>
        <taxon>Leucobacter</taxon>
    </lineage>
</organism>
<dbReference type="RefSeq" id="WP_166290965.1">
    <property type="nucleotide sequence ID" value="NZ_CP049863.1"/>
</dbReference>
<keyword evidence="3" id="KW-0808">Transferase</keyword>
<evidence type="ECO:0000259" key="2">
    <source>
        <dbReference type="Pfam" id="PF00535"/>
    </source>
</evidence>
<proteinExistence type="inferred from homology"/>
<evidence type="ECO:0000313" key="3">
    <source>
        <dbReference type="EMBL" id="QIK63164.1"/>
    </source>
</evidence>
<sequence>MSSPVDVVLPCLDEAGALPSVLAAIAPSYRAIVVDNGSTDGSPEIARRFGATVVYASERGYGSAVHAGLEAATAPIVVCCDADGSFDMHQLGRVVDPIMRGEADLCFGRRVPSSASAWPIHARFANWVLLRFVRWKIRVPVEDLGPMRAARRDALLGLGLQDRRSGYPLELLLRARRNNWRIAEVPVDYQARVGQSKVTGTLRGTVQAITDMLRMLRRYS</sequence>
<dbReference type="Proteomes" id="UP000502677">
    <property type="component" value="Chromosome"/>
</dbReference>
<dbReference type="EMBL" id="CP049863">
    <property type="protein sequence ID" value="QIK63164.1"/>
    <property type="molecule type" value="Genomic_DNA"/>
</dbReference>
<dbReference type="KEGG" id="lvi:G7068_08115"/>
<evidence type="ECO:0000256" key="1">
    <source>
        <dbReference type="ARBA" id="ARBA00006739"/>
    </source>
</evidence>
<dbReference type="InterPro" id="IPR050256">
    <property type="entry name" value="Glycosyltransferase_2"/>
</dbReference>
<evidence type="ECO:0000313" key="4">
    <source>
        <dbReference type="Proteomes" id="UP000502677"/>
    </source>
</evidence>
<dbReference type="GO" id="GO:0016740">
    <property type="term" value="F:transferase activity"/>
    <property type="evidence" value="ECO:0007669"/>
    <property type="project" value="UniProtKB-KW"/>
</dbReference>
<comment type="similarity">
    <text evidence="1">Belongs to the glycosyltransferase 2 family.</text>
</comment>
<dbReference type="PANTHER" id="PTHR48090">
    <property type="entry name" value="UNDECAPRENYL-PHOSPHATE 4-DEOXY-4-FORMAMIDO-L-ARABINOSE TRANSFERASE-RELATED"/>
    <property type="match status" value="1"/>
</dbReference>
<dbReference type="Gene3D" id="3.90.550.10">
    <property type="entry name" value="Spore Coat Polysaccharide Biosynthesis Protein SpsA, Chain A"/>
    <property type="match status" value="1"/>
</dbReference>